<dbReference type="AlphaFoldDB" id="A0A7W5ZI91"/>
<proteinExistence type="predicted"/>
<sequence>MNQFITDANVIFSCLISGRDQYLHIIAENKFYLPDFALTEIQIYQELITGKSAMAGQQLRDYTLHLFEKLIVVPNFLISTQNYYRAFMLCKEIDEKNTVYVALSLEFGYPLLTKDTELALGLRQRGFVNVVLLSEFLDEKNNRGKI</sequence>
<reference evidence="2 3" key="1">
    <citation type="submission" date="2020-08" db="EMBL/GenBank/DDBJ databases">
        <title>Genomic Encyclopedia of Type Strains, Phase IV (KMG-IV): sequencing the most valuable type-strain genomes for metagenomic binning, comparative biology and taxonomic classification.</title>
        <authorList>
            <person name="Goeker M."/>
        </authorList>
    </citation>
    <scope>NUCLEOTIDE SEQUENCE [LARGE SCALE GENOMIC DNA]</scope>
    <source>
        <strain evidence="2 3">DSM 17976</strain>
    </source>
</reference>
<dbReference type="RefSeq" id="WP_183972094.1">
    <property type="nucleotide sequence ID" value="NZ_JACIBY010000002.1"/>
</dbReference>
<accession>A0A7W5ZI91</accession>
<dbReference type="InterPro" id="IPR029060">
    <property type="entry name" value="PIN-like_dom_sf"/>
</dbReference>
<dbReference type="Proteomes" id="UP000541352">
    <property type="component" value="Unassembled WGS sequence"/>
</dbReference>
<dbReference type="EMBL" id="JACIBY010000002">
    <property type="protein sequence ID" value="MBB3837369.1"/>
    <property type="molecule type" value="Genomic_DNA"/>
</dbReference>
<evidence type="ECO:0000313" key="2">
    <source>
        <dbReference type="EMBL" id="MBB3837369.1"/>
    </source>
</evidence>
<comment type="caution">
    <text evidence="2">The sequence shown here is derived from an EMBL/GenBank/DDBJ whole genome shotgun (WGS) entry which is preliminary data.</text>
</comment>
<protein>
    <submittedName>
        <fullName evidence="2">Putative nucleic acid-binding protein</fullName>
    </submittedName>
</protein>
<organism evidence="2 3">
    <name type="scientific">Runella defluvii</name>
    <dbReference type="NCBI Taxonomy" id="370973"/>
    <lineage>
        <taxon>Bacteria</taxon>
        <taxon>Pseudomonadati</taxon>
        <taxon>Bacteroidota</taxon>
        <taxon>Cytophagia</taxon>
        <taxon>Cytophagales</taxon>
        <taxon>Spirosomataceae</taxon>
        <taxon>Runella</taxon>
    </lineage>
</organism>
<dbReference type="Pfam" id="PF10130">
    <property type="entry name" value="PIN_2"/>
    <property type="match status" value="1"/>
</dbReference>
<evidence type="ECO:0000313" key="3">
    <source>
        <dbReference type="Proteomes" id="UP000541352"/>
    </source>
</evidence>
<gene>
    <name evidence="2" type="ORF">FHS57_001363</name>
</gene>
<dbReference type="SUPFAM" id="SSF88723">
    <property type="entry name" value="PIN domain-like"/>
    <property type="match status" value="1"/>
</dbReference>
<feature type="domain" description="PIN" evidence="1">
    <location>
        <begin position="6"/>
        <end position="124"/>
    </location>
</feature>
<keyword evidence="3" id="KW-1185">Reference proteome</keyword>
<evidence type="ECO:0000259" key="1">
    <source>
        <dbReference type="Pfam" id="PF10130"/>
    </source>
</evidence>
<name>A0A7W5ZI91_9BACT</name>
<dbReference type="InterPro" id="IPR002716">
    <property type="entry name" value="PIN_dom"/>
</dbReference>